<dbReference type="SUPFAM" id="SSF56176">
    <property type="entry name" value="FAD-binding/transporter-associated domain-like"/>
    <property type="match status" value="1"/>
</dbReference>
<dbReference type="InterPro" id="IPR006094">
    <property type="entry name" value="Oxid_FAD_bind_N"/>
</dbReference>
<dbReference type="EMBL" id="JACAZF010000001">
    <property type="protein sequence ID" value="KAF7316080.1"/>
    <property type="molecule type" value="Genomic_DNA"/>
</dbReference>
<dbReference type="GO" id="GO:0016491">
    <property type="term" value="F:oxidoreductase activity"/>
    <property type="evidence" value="ECO:0007669"/>
    <property type="project" value="UniProtKB-KW"/>
</dbReference>
<evidence type="ECO:0000256" key="4">
    <source>
        <dbReference type="ARBA" id="ARBA00023002"/>
    </source>
</evidence>
<evidence type="ECO:0000256" key="1">
    <source>
        <dbReference type="ARBA" id="ARBA00005466"/>
    </source>
</evidence>
<dbReference type="PROSITE" id="PS51257">
    <property type="entry name" value="PROKAR_LIPOPROTEIN"/>
    <property type="match status" value="1"/>
</dbReference>
<dbReference type="Pfam" id="PF01565">
    <property type="entry name" value="FAD_binding_4"/>
    <property type="match status" value="1"/>
</dbReference>
<dbReference type="GeneID" id="59340709"/>
<evidence type="ECO:0000259" key="6">
    <source>
        <dbReference type="PROSITE" id="PS51387"/>
    </source>
</evidence>
<reference evidence="7" key="1">
    <citation type="submission" date="2020-05" db="EMBL/GenBank/DDBJ databases">
        <title>Mycena genomes resolve the evolution of fungal bioluminescence.</title>
        <authorList>
            <person name="Tsai I.J."/>
        </authorList>
    </citation>
    <scope>NUCLEOTIDE SEQUENCE</scope>
    <source>
        <strain evidence="7">171206Taipei</strain>
    </source>
</reference>
<evidence type="ECO:0000313" key="7">
    <source>
        <dbReference type="EMBL" id="KAF7316080.1"/>
    </source>
</evidence>
<evidence type="ECO:0000313" key="8">
    <source>
        <dbReference type="Proteomes" id="UP000636479"/>
    </source>
</evidence>
<dbReference type="InterPro" id="IPR036318">
    <property type="entry name" value="FAD-bd_PCMH-like_sf"/>
</dbReference>
<gene>
    <name evidence="7" type="ORF">MIND_00126000</name>
</gene>
<keyword evidence="4" id="KW-0560">Oxidoreductase</keyword>
<dbReference type="GO" id="GO:0071949">
    <property type="term" value="F:FAD binding"/>
    <property type="evidence" value="ECO:0007669"/>
    <property type="project" value="InterPro"/>
</dbReference>
<dbReference type="PROSITE" id="PS51387">
    <property type="entry name" value="FAD_PCMH"/>
    <property type="match status" value="1"/>
</dbReference>
<dbReference type="InterPro" id="IPR016166">
    <property type="entry name" value="FAD-bd_PCMH"/>
</dbReference>
<dbReference type="AlphaFoldDB" id="A0A8H6TEM0"/>
<evidence type="ECO:0000256" key="5">
    <source>
        <dbReference type="SAM" id="SignalP"/>
    </source>
</evidence>
<comment type="similarity">
    <text evidence="1">Belongs to the oxygen-dependent FAD-linked oxidoreductase family.</text>
</comment>
<comment type="caution">
    <text evidence="7">The sequence shown here is derived from an EMBL/GenBank/DDBJ whole genome shotgun (WGS) entry which is preliminary data.</text>
</comment>
<evidence type="ECO:0000256" key="2">
    <source>
        <dbReference type="ARBA" id="ARBA00022630"/>
    </source>
</evidence>
<feature type="signal peptide" evidence="5">
    <location>
        <begin position="1"/>
        <end position="18"/>
    </location>
</feature>
<proteinExistence type="inferred from homology"/>
<keyword evidence="8" id="KW-1185">Reference proteome</keyword>
<sequence>MRFFDFLLLSLVAGACKASTVDHATAAASQQACQRIAGHLGASIVQSSGAAYDFAASNAWNFANALLRPTCIVFPSQAAHVQAAMREIYRAKSRFAVQAGSHSAMKGWNNVQDGVLIVFSNMKNATYNPASDSIILEPGIHWGEATATLSRFGVAPVGGRVGDVGTGLLLGGGLSFLSPSQGYAADNFKALDVVLVDGRLITATATNQYSDLFRAMKGGANRFGIVTRYEVQAVHVGTDDETPFFGGFIIYDGSTAEALSKATAKYVREVNDPQAVLLTTFTTIVLQGVLQTIAEVFLFYRGTSLPPSIFGDFLAIPALVTQVGPLSYTQVLATIGPESVNAQRGFVQHMGASALAGQEQLYLDALTHYQNFTNTFMNPASGAGMNYSTLAFTAVPASQIAAGRAKGGNVMIPANLKKGFAAVQLAQQFNPGVSAIPSFVQQGIDLLFRQVPPSPGLPLYVNECDAGQKVFESYGGYELLKATYRKYDPERFNVQHCQGPIGL</sequence>
<feature type="domain" description="FAD-binding PCMH-type" evidence="6">
    <location>
        <begin position="65"/>
        <end position="236"/>
    </location>
</feature>
<dbReference type="Gene3D" id="3.30.465.10">
    <property type="match status" value="1"/>
</dbReference>
<dbReference type="PANTHER" id="PTHR42973">
    <property type="entry name" value="BINDING OXIDOREDUCTASE, PUTATIVE (AFU_ORTHOLOGUE AFUA_1G17690)-RELATED"/>
    <property type="match status" value="1"/>
</dbReference>
<name>A0A8H6TEM0_9AGAR</name>
<feature type="chain" id="PRO_5034882577" evidence="5">
    <location>
        <begin position="19"/>
        <end position="503"/>
    </location>
</feature>
<dbReference type="Proteomes" id="UP000636479">
    <property type="component" value="Unassembled WGS sequence"/>
</dbReference>
<dbReference type="PANTHER" id="PTHR42973:SF13">
    <property type="entry name" value="FAD-BINDING PCMH-TYPE DOMAIN-CONTAINING PROTEIN"/>
    <property type="match status" value="1"/>
</dbReference>
<accession>A0A8H6TEM0</accession>
<keyword evidence="3" id="KW-0274">FAD</keyword>
<protein>
    <submittedName>
        <fullName evidence="7">FAD-binding protein</fullName>
    </submittedName>
</protein>
<keyword evidence="2" id="KW-0285">Flavoprotein</keyword>
<dbReference type="InterPro" id="IPR050416">
    <property type="entry name" value="FAD-linked_Oxidoreductase"/>
</dbReference>
<dbReference type="InterPro" id="IPR016169">
    <property type="entry name" value="FAD-bd_PCMH_sub2"/>
</dbReference>
<organism evidence="7 8">
    <name type="scientific">Mycena indigotica</name>
    <dbReference type="NCBI Taxonomy" id="2126181"/>
    <lineage>
        <taxon>Eukaryota</taxon>
        <taxon>Fungi</taxon>
        <taxon>Dikarya</taxon>
        <taxon>Basidiomycota</taxon>
        <taxon>Agaricomycotina</taxon>
        <taxon>Agaricomycetes</taxon>
        <taxon>Agaricomycetidae</taxon>
        <taxon>Agaricales</taxon>
        <taxon>Marasmiineae</taxon>
        <taxon>Mycenaceae</taxon>
        <taxon>Mycena</taxon>
    </lineage>
</organism>
<dbReference type="RefSeq" id="XP_037226103.1">
    <property type="nucleotide sequence ID" value="XM_037358193.1"/>
</dbReference>
<dbReference type="OrthoDB" id="2151789at2759"/>
<evidence type="ECO:0000256" key="3">
    <source>
        <dbReference type="ARBA" id="ARBA00022827"/>
    </source>
</evidence>
<keyword evidence="5" id="KW-0732">Signal</keyword>